<dbReference type="InterPro" id="IPR032675">
    <property type="entry name" value="LRR_dom_sf"/>
</dbReference>
<gene>
    <name evidence="1" type="ORF">HGRIS_013620</name>
</gene>
<keyword evidence="2" id="KW-1185">Reference proteome</keyword>
<dbReference type="Proteomes" id="UP001556367">
    <property type="component" value="Unassembled WGS sequence"/>
</dbReference>
<name>A0ABR3IW16_9AGAR</name>
<dbReference type="EMBL" id="JASNQZ010000015">
    <property type="protein sequence ID" value="KAL0947521.1"/>
    <property type="molecule type" value="Genomic_DNA"/>
</dbReference>
<organism evidence="1 2">
    <name type="scientific">Hohenbuehelia grisea</name>
    <dbReference type="NCBI Taxonomy" id="104357"/>
    <lineage>
        <taxon>Eukaryota</taxon>
        <taxon>Fungi</taxon>
        <taxon>Dikarya</taxon>
        <taxon>Basidiomycota</taxon>
        <taxon>Agaricomycotina</taxon>
        <taxon>Agaricomycetes</taxon>
        <taxon>Agaricomycetidae</taxon>
        <taxon>Agaricales</taxon>
        <taxon>Pleurotineae</taxon>
        <taxon>Pleurotaceae</taxon>
        <taxon>Hohenbuehelia</taxon>
    </lineage>
</organism>
<evidence type="ECO:0000313" key="1">
    <source>
        <dbReference type="EMBL" id="KAL0947521.1"/>
    </source>
</evidence>
<dbReference type="SUPFAM" id="SSF52047">
    <property type="entry name" value="RNI-like"/>
    <property type="match status" value="1"/>
</dbReference>
<protein>
    <recommendedName>
        <fullName evidence="3">F-box domain-containing protein</fullName>
    </recommendedName>
</protein>
<evidence type="ECO:0000313" key="2">
    <source>
        <dbReference type="Proteomes" id="UP001556367"/>
    </source>
</evidence>
<dbReference type="Gene3D" id="3.80.10.10">
    <property type="entry name" value="Ribonuclease Inhibitor"/>
    <property type="match status" value="1"/>
</dbReference>
<sequence length="514" mass="58750">MSTLPYEVWVHIISYLPDGPLEKLMGVSAVFLHAALDRRYRAVDIARLSRTGVAKLERLRDPFIAKRVRTLAIVTGSLDLLKTWQSFEHSRRSSWRKRLLSLKTSAKKLILPKDSEHNVALRKLARTRPTKKTTAEMIQLLMSIIPKMTNIQYLSVSWFGFREDPTAREPAYLQVAWPAVGENLRQLRIHMDPCRLPTIASHLPNLRKLEDIHVTVLHSEMIPVKEPQVIWKMLASLYNKFADSLQVLSFAIFSNLDMSDFFTELGYFPHLRELRIEMVLDEKHLSDPSGLRRLLKDHSATLERLDLGTDPHFYCAAGWPQRIMPQTHFPKLKALLLVLDDDIEEYATPRTEIPLQVQQLFPGLDSMVLTGRYLEPEEVLSWVEAFTNITSNSSLRKLELQIKLLSKEVLDVLANAFPTLESLCLHCQWAGTPESPEVHQPDNFMETMKGVSYPEWQLRNLALLWNYHTSSEDDSEEAVVFLTVALSIPCMKNVQINKTGGGSWIAFGGGFLTT</sequence>
<reference evidence="2" key="1">
    <citation type="submission" date="2024-06" db="EMBL/GenBank/DDBJ databases">
        <title>Multi-omics analyses provide insights into the biosynthesis of the anticancer antibiotic pleurotin in Hohenbuehelia grisea.</title>
        <authorList>
            <person name="Weaver J.A."/>
            <person name="Alberti F."/>
        </authorList>
    </citation>
    <scope>NUCLEOTIDE SEQUENCE [LARGE SCALE GENOMIC DNA]</scope>
    <source>
        <strain evidence="2">T-177</strain>
    </source>
</reference>
<comment type="caution">
    <text evidence="1">The sequence shown here is derived from an EMBL/GenBank/DDBJ whole genome shotgun (WGS) entry which is preliminary data.</text>
</comment>
<proteinExistence type="predicted"/>
<accession>A0ABR3IW16</accession>
<evidence type="ECO:0008006" key="3">
    <source>
        <dbReference type="Google" id="ProtNLM"/>
    </source>
</evidence>